<dbReference type="InterPro" id="IPR020568">
    <property type="entry name" value="Ribosomal_Su5_D2-typ_SF"/>
</dbReference>
<dbReference type="InterPro" id="IPR014721">
    <property type="entry name" value="Ribsml_uS5_D2-typ_fold_subgr"/>
</dbReference>
<keyword evidence="5 7" id="KW-0378">Hydrolase</keyword>
<dbReference type="Pfam" id="PF00825">
    <property type="entry name" value="Ribonuclease_P"/>
    <property type="match status" value="1"/>
</dbReference>
<evidence type="ECO:0000256" key="5">
    <source>
        <dbReference type="ARBA" id="ARBA00022801"/>
    </source>
</evidence>
<dbReference type="PANTHER" id="PTHR33992:SF1">
    <property type="entry name" value="RIBONUCLEASE P PROTEIN COMPONENT"/>
    <property type="match status" value="1"/>
</dbReference>
<accession>A0ABS4D8Z7</accession>
<comment type="subunit">
    <text evidence="7">Consists of a catalytic RNA component (M1 or rnpB) and a protein subunit.</text>
</comment>
<evidence type="ECO:0000313" key="10">
    <source>
        <dbReference type="Proteomes" id="UP001193081"/>
    </source>
</evidence>
<comment type="function">
    <text evidence="1 7">RNaseP catalyzes the removal of the 5'-leader sequence from pre-tRNA to produce the mature 5'-terminus. It can also cleave other RNA substrates such as 4.5S RNA. The protein component plays an auxiliary but essential role in vivo by binding to the 5'-leader sequence and broadening the substrate specificity of the ribozyme.</text>
</comment>
<reference evidence="9 10" key="1">
    <citation type="submission" date="2021-03" db="EMBL/GenBank/DDBJ databases">
        <authorList>
            <person name="Grouzdev D.S."/>
        </authorList>
    </citation>
    <scope>NUCLEOTIDE SEQUENCE [LARGE SCALE GENOMIC DNA]</scope>
    <source>
        <strain evidence="9 10">M50-1</strain>
    </source>
</reference>
<name>A0ABS4D8Z7_9CHLR</name>
<dbReference type="Proteomes" id="UP001193081">
    <property type="component" value="Unassembled WGS sequence"/>
</dbReference>
<dbReference type="InterPro" id="IPR000100">
    <property type="entry name" value="RNase_P"/>
</dbReference>
<evidence type="ECO:0000256" key="2">
    <source>
        <dbReference type="ARBA" id="ARBA00022694"/>
    </source>
</evidence>
<evidence type="ECO:0000256" key="1">
    <source>
        <dbReference type="ARBA" id="ARBA00002663"/>
    </source>
</evidence>
<comment type="similarity">
    <text evidence="7">Belongs to the RnpA family.</text>
</comment>
<keyword evidence="6 7" id="KW-0694">RNA-binding</keyword>
<keyword evidence="4 7" id="KW-0255">Endonuclease</keyword>
<evidence type="ECO:0000256" key="4">
    <source>
        <dbReference type="ARBA" id="ARBA00022759"/>
    </source>
</evidence>
<evidence type="ECO:0000256" key="3">
    <source>
        <dbReference type="ARBA" id="ARBA00022722"/>
    </source>
</evidence>
<evidence type="ECO:0000256" key="6">
    <source>
        <dbReference type="ARBA" id="ARBA00022884"/>
    </source>
</evidence>
<dbReference type="GO" id="GO:0004526">
    <property type="term" value="F:ribonuclease P activity"/>
    <property type="evidence" value="ECO:0007669"/>
    <property type="project" value="UniProtKB-EC"/>
</dbReference>
<dbReference type="RefSeq" id="WP_135477927.1">
    <property type="nucleotide sequence ID" value="NZ_SIJK02000013.1"/>
</dbReference>
<dbReference type="SUPFAM" id="SSF54211">
    <property type="entry name" value="Ribosomal protein S5 domain 2-like"/>
    <property type="match status" value="1"/>
</dbReference>
<dbReference type="EMBL" id="SIJK02000013">
    <property type="protein sequence ID" value="MBP1465908.1"/>
    <property type="molecule type" value="Genomic_DNA"/>
</dbReference>
<dbReference type="PROSITE" id="PS00648">
    <property type="entry name" value="RIBONUCLEASE_P"/>
    <property type="match status" value="1"/>
</dbReference>
<keyword evidence="2 7" id="KW-0819">tRNA processing</keyword>
<comment type="catalytic activity">
    <reaction evidence="7">
        <text>Endonucleolytic cleavage of RNA, removing 5'-extranucleotides from tRNA precursor.</text>
        <dbReference type="EC" id="3.1.26.5"/>
    </reaction>
</comment>
<comment type="caution">
    <text evidence="9">The sequence shown here is derived from an EMBL/GenBank/DDBJ whole genome shotgun (WGS) entry which is preliminary data.</text>
</comment>
<keyword evidence="10" id="KW-1185">Reference proteome</keyword>
<dbReference type="HAMAP" id="MF_00227">
    <property type="entry name" value="RNase_P"/>
    <property type="match status" value="1"/>
</dbReference>
<proteinExistence type="inferred from homology"/>
<dbReference type="PANTHER" id="PTHR33992">
    <property type="entry name" value="RIBONUCLEASE P PROTEIN COMPONENT"/>
    <property type="match status" value="1"/>
</dbReference>
<dbReference type="InterPro" id="IPR020539">
    <property type="entry name" value="RNase_P_CS"/>
</dbReference>
<evidence type="ECO:0000256" key="7">
    <source>
        <dbReference type="HAMAP-Rule" id="MF_00227"/>
    </source>
</evidence>
<dbReference type="Gene3D" id="3.30.230.10">
    <property type="match status" value="1"/>
</dbReference>
<evidence type="ECO:0000256" key="8">
    <source>
        <dbReference type="NCBIfam" id="TIGR00188"/>
    </source>
</evidence>
<gene>
    <name evidence="7 9" type="primary">rnpA</name>
    <name evidence="9" type="ORF">EYB53_009350</name>
</gene>
<dbReference type="EC" id="3.1.26.5" evidence="7 8"/>
<protein>
    <recommendedName>
        <fullName evidence="7 8">Ribonuclease P protein component</fullName>
        <shortName evidence="7">RNase P protein</shortName>
        <shortName evidence="7">RNaseP protein</shortName>
        <ecNumber evidence="7 8">3.1.26.5</ecNumber>
    </recommendedName>
    <alternativeName>
        <fullName evidence="7">Protein C5</fullName>
    </alternativeName>
</protein>
<sequence>MKRALRLRHPEQFRRVRNQGQRFVSPLLTLYVRIGRPHRLRCGFVVGKYLGSAVIRNRAKRRVREAVRLALPYVETGYDLVFVVRKPEVGELPFPQLQQLVEGLLRQAKLWRSV</sequence>
<evidence type="ECO:0000313" key="9">
    <source>
        <dbReference type="EMBL" id="MBP1465908.1"/>
    </source>
</evidence>
<organism evidence="9 10">
    <name type="scientific">Candidatus Chloroploca mongolica</name>
    <dbReference type="NCBI Taxonomy" id="2528176"/>
    <lineage>
        <taxon>Bacteria</taxon>
        <taxon>Bacillati</taxon>
        <taxon>Chloroflexota</taxon>
        <taxon>Chloroflexia</taxon>
        <taxon>Chloroflexales</taxon>
        <taxon>Chloroflexineae</taxon>
        <taxon>Oscillochloridaceae</taxon>
        <taxon>Candidatus Chloroploca</taxon>
    </lineage>
</organism>
<keyword evidence="3 7" id="KW-0540">Nuclease</keyword>
<dbReference type="NCBIfam" id="TIGR00188">
    <property type="entry name" value="rnpA"/>
    <property type="match status" value="1"/>
</dbReference>